<feature type="transmembrane region" description="Helical" evidence="9">
    <location>
        <begin position="156"/>
        <end position="179"/>
    </location>
</feature>
<dbReference type="OrthoDB" id="1674512at2"/>
<keyword evidence="9" id="KW-0812">Transmembrane</keyword>
<dbReference type="STRING" id="33935.ADM90_12000"/>
<comment type="catalytic activity">
    <reaction evidence="1">
        <text>ATP + protein L-histidine = ADP + protein N-phospho-L-histidine.</text>
        <dbReference type="EC" id="2.7.13.3"/>
    </reaction>
</comment>
<dbReference type="PANTHER" id="PTHR43065">
    <property type="entry name" value="SENSOR HISTIDINE KINASE"/>
    <property type="match status" value="1"/>
</dbReference>
<evidence type="ECO:0000259" key="10">
    <source>
        <dbReference type="PROSITE" id="PS50109"/>
    </source>
</evidence>
<dbReference type="InterPro" id="IPR003594">
    <property type="entry name" value="HATPase_dom"/>
</dbReference>
<feature type="domain" description="Histidine kinase" evidence="10">
    <location>
        <begin position="310"/>
        <end position="415"/>
    </location>
</feature>
<keyword evidence="8" id="KW-0902">Two-component regulatory system</keyword>
<dbReference type="AlphaFoldDB" id="A0A0M9DKG9"/>
<keyword evidence="12" id="KW-1185">Reference proteome</keyword>
<dbReference type="SMART" id="SM00387">
    <property type="entry name" value="HATPase_c"/>
    <property type="match status" value="1"/>
</dbReference>
<evidence type="ECO:0000256" key="8">
    <source>
        <dbReference type="ARBA" id="ARBA00023012"/>
    </source>
</evidence>
<reference evidence="11 12" key="1">
    <citation type="submission" date="2015-07" db="EMBL/GenBank/DDBJ databases">
        <title>Genome sequencing project for genomic taxonomy and phylogenomics of Bacillus-like bacteria.</title>
        <authorList>
            <person name="Liu B."/>
            <person name="Wang J."/>
            <person name="Zhu Y."/>
            <person name="Liu G."/>
            <person name="Chen Q."/>
            <person name="Chen Z."/>
            <person name="Che J."/>
            <person name="Ge C."/>
            <person name="Shi H."/>
            <person name="Pan Z."/>
            <person name="Liu X."/>
        </authorList>
    </citation>
    <scope>NUCLEOTIDE SEQUENCE [LARGE SCALE GENOMIC DNA]</scope>
    <source>
        <strain evidence="11 12">DSM 54</strain>
    </source>
</reference>
<dbReference type="PRINTS" id="PR00344">
    <property type="entry name" value="BCTRLSENSOR"/>
</dbReference>
<keyword evidence="9" id="KW-0472">Membrane</keyword>
<organism evidence="11 12">
    <name type="scientific">Lysinibacillus macroides</name>
    <dbReference type="NCBI Taxonomy" id="33935"/>
    <lineage>
        <taxon>Bacteria</taxon>
        <taxon>Bacillati</taxon>
        <taxon>Bacillota</taxon>
        <taxon>Bacilli</taxon>
        <taxon>Bacillales</taxon>
        <taxon>Bacillaceae</taxon>
        <taxon>Lysinibacillus</taxon>
    </lineage>
</organism>
<evidence type="ECO:0000313" key="12">
    <source>
        <dbReference type="Proteomes" id="UP000037977"/>
    </source>
</evidence>
<evidence type="ECO:0000256" key="3">
    <source>
        <dbReference type="ARBA" id="ARBA00022553"/>
    </source>
</evidence>
<dbReference type="GO" id="GO:0004673">
    <property type="term" value="F:protein histidine kinase activity"/>
    <property type="evidence" value="ECO:0007669"/>
    <property type="project" value="UniProtKB-EC"/>
</dbReference>
<dbReference type="PATRIC" id="fig|33935.3.peg.1593"/>
<dbReference type="SUPFAM" id="SSF55874">
    <property type="entry name" value="ATPase domain of HSP90 chaperone/DNA topoisomerase II/histidine kinase"/>
    <property type="match status" value="1"/>
</dbReference>
<dbReference type="PROSITE" id="PS50109">
    <property type="entry name" value="HIS_KIN"/>
    <property type="match status" value="1"/>
</dbReference>
<keyword evidence="4" id="KW-0808">Transferase</keyword>
<evidence type="ECO:0000313" key="11">
    <source>
        <dbReference type="EMBL" id="KOY82012.1"/>
    </source>
</evidence>
<accession>A0A0M9DKG9</accession>
<dbReference type="CDD" id="cd00075">
    <property type="entry name" value="HATPase"/>
    <property type="match status" value="1"/>
</dbReference>
<evidence type="ECO:0000256" key="7">
    <source>
        <dbReference type="ARBA" id="ARBA00022840"/>
    </source>
</evidence>
<dbReference type="InterPro" id="IPR005467">
    <property type="entry name" value="His_kinase_dom"/>
</dbReference>
<evidence type="ECO:0000256" key="2">
    <source>
        <dbReference type="ARBA" id="ARBA00012438"/>
    </source>
</evidence>
<dbReference type="InterPro" id="IPR036890">
    <property type="entry name" value="HATPase_C_sf"/>
</dbReference>
<keyword evidence="9" id="KW-1133">Transmembrane helix</keyword>
<dbReference type="EC" id="2.7.13.3" evidence="2"/>
<dbReference type="Proteomes" id="UP000037977">
    <property type="component" value="Unassembled WGS sequence"/>
</dbReference>
<dbReference type="Pfam" id="PF02518">
    <property type="entry name" value="HATPase_c"/>
    <property type="match status" value="1"/>
</dbReference>
<evidence type="ECO:0000256" key="6">
    <source>
        <dbReference type="ARBA" id="ARBA00022777"/>
    </source>
</evidence>
<sequence length="427" mass="47716">MHLPRIFLSKASLLWIVIIAVLCAIAGELKFYPFSTTTLRFGLGSIMFFLCILIKPTPILVAGFVTGVSTILFRMGLDYFTHASSVWASFLSHLPSAAFYILFSICLHFLKIEKNREKPLKLGILVALSEVSSNITEQLVRFFIQTHTFLTIFDLLIFFVVAFLRSFFVVGIYSSILIAEQKKRVREMLNIGSDLYVETLYLKKSMNHIEAITANGFDLYRQLTTQGLRHEGLQALHIAQEIHEVKKDSQRIYAGISKIVGEKNFGTFYLSELLHYIEDGNQKYSASLGKDIEFDIKYDDDFQTNEHISLLALLNNLTANAIEASTEHGTISIEVQHRDNNTTFIVLDNGQGIPQEEQSIIFEPGYTTKYSAEGVAATGIGLSHVATLVAKLNGTISVQSTFGTTIFTVHIPTKAIHLGVSALEDLK</sequence>
<proteinExistence type="predicted"/>
<dbReference type="GO" id="GO:0005524">
    <property type="term" value="F:ATP binding"/>
    <property type="evidence" value="ECO:0007669"/>
    <property type="project" value="UniProtKB-KW"/>
</dbReference>
<keyword evidence="5" id="KW-0547">Nucleotide-binding</keyword>
<dbReference type="GO" id="GO:0000160">
    <property type="term" value="P:phosphorelay signal transduction system"/>
    <property type="evidence" value="ECO:0007669"/>
    <property type="project" value="UniProtKB-KW"/>
</dbReference>
<keyword evidence="6 11" id="KW-0418">Kinase</keyword>
<dbReference type="PANTHER" id="PTHR43065:SF10">
    <property type="entry name" value="PEROXIDE STRESS-ACTIVATED HISTIDINE KINASE MAK3"/>
    <property type="match status" value="1"/>
</dbReference>
<keyword evidence="7" id="KW-0067">ATP-binding</keyword>
<feature type="transmembrane region" description="Helical" evidence="9">
    <location>
        <begin position="86"/>
        <end position="110"/>
    </location>
</feature>
<dbReference type="RefSeq" id="WP_053995241.1">
    <property type="nucleotide sequence ID" value="NZ_CP065643.1"/>
</dbReference>
<comment type="caution">
    <text evidence="11">The sequence shown here is derived from an EMBL/GenBank/DDBJ whole genome shotgun (WGS) entry which is preliminary data.</text>
</comment>
<feature type="transmembrane region" description="Helical" evidence="9">
    <location>
        <begin position="41"/>
        <end position="66"/>
    </location>
</feature>
<protein>
    <recommendedName>
        <fullName evidence="2">histidine kinase</fullName>
        <ecNumber evidence="2">2.7.13.3</ecNumber>
    </recommendedName>
</protein>
<evidence type="ECO:0000256" key="5">
    <source>
        <dbReference type="ARBA" id="ARBA00022741"/>
    </source>
</evidence>
<dbReference type="InterPro" id="IPR004358">
    <property type="entry name" value="Sig_transdc_His_kin-like_C"/>
</dbReference>
<evidence type="ECO:0000256" key="1">
    <source>
        <dbReference type="ARBA" id="ARBA00000085"/>
    </source>
</evidence>
<dbReference type="EMBL" id="LGCI01000007">
    <property type="protein sequence ID" value="KOY82012.1"/>
    <property type="molecule type" value="Genomic_DNA"/>
</dbReference>
<name>A0A0M9DKG9_9BACI</name>
<dbReference type="Gene3D" id="3.30.565.10">
    <property type="entry name" value="Histidine kinase-like ATPase, C-terminal domain"/>
    <property type="match status" value="1"/>
</dbReference>
<feature type="transmembrane region" description="Helical" evidence="9">
    <location>
        <begin position="12"/>
        <end position="29"/>
    </location>
</feature>
<keyword evidence="3" id="KW-0597">Phosphoprotein</keyword>
<evidence type="ECO:0000256" key="4">
    <source>
        <dbReference type="ARBA" id="ARBA00022679"/>
    </source>
</evidence>
<gene>
    <name evidence="11" type="ORF">ADM90_12000</name>
</gene>
<evidence type="ECO:0000256" key="9">
    <source>
        <dbReference type="SAM" id="Phobius"/>
    </source>
</evidence>